<dbReference type="Pfam" id="PF09822">
    <property type="entry name" value="ABC_transp_aux"/>
    <property type="match status" value="1"/>
</dbReference>
<evidence type="ECO:0000313" key="5">
    <source>
        <dbReference type="Proteomes" id="UP000823915"/>
    </source>
</evidence>
<feature type="domain" description="DUF7088" evidence="3">
    <location>
        <begin position="59"/>
        <end position="148"/>
    </location>
</feature>
<feature type="domain" description="ABC-type uncharacterised transport system" evidence="2">
    <location>
        <begin position="186"/>
        <end position="385"/>
    </location>
</feature>
<dbReference type="InterPro" id="IPR029062">
    <property type="entry name" value="Class_I_gatase-like"/>
</dbReference>
<gene>
    <name evidence="4" type="ORF">H9838_02510</name>
</gene>
<evidence type="ECO:0000259" key="3">
    <source>
        <dbReference type="Pfam" id="PF23357"/>
    </source>
</evidence>
<dbReference type="InterPro" id="IPR019196">
    <property type="entry name" value="ABC_transp_unknown"/>
</dbReference>
<dbReference type="InterPro" id="IPR055396">
    <property type="entry name" value="DUF7088"/>
</dbReference>
<reference evidence="4" key="2">
    <citation type="submission" date="2021-04" db="EMBL/GenBank/DDBJ databases">
        <authorList>
            <person name="Gilroy R."/>
        </authorList>
    </citation>
    <scope>NUCLEOTIDE SEQUENCE</scope>
    <source>
        <strain evidence="4">1282</strain>
    </source>
</reference>
<name>A0A9D1YCL7_9FIRM</name>
<sequence>MKKLSLKPAGGGERRGRNALKGGAYSLAVVAVVLAILIAVNVFASALPTGYTRFDISASKLYSITSNTKVVVNGLTEDVTIYWIVQSGQEDDVIENLLGKYESLSDHIQVVKRNPDVYPTFAEQYTDEDVPNNSLVVECGDRSRYISYNDIYVQSADMYSYSYTTDFDGEGAITSAIDYVVTEDLPQLYVLEGHGEAELPATFADQIEKANIETNALSLLTVDAIPEEADCILIYAPSSDISTEERDMLADYVSGGGRLLVMAGPVEDGILENLYSLLSDYGVEAHEGIVVEADREHYAFQAPYVLLPDMASHDITDSLIEENYFPILPISLGLTVTGEGSGGTVTELLTTSDAAFSKAAGYDLSTYEKEEGDIDGPFAVAVSVEDDGGGQMVWFTSSVFLEDVYNAYSSGSNGDLAMNALSDLIGEREAMAIRSKSLNYNYLTISASTSALLQTVMIGVCPLLFLGVGIAVILRRRRNQNEPC</sequence>
<dbReference type="EMBL" id="DXDU01000038">
    <property type="protein sequence ID" value="HIY26029.1"/>
    <property type="molecule type" value="Genomic_DNA"/>
</dbReference>
<evidence type="ECO:0000256" key="1">
    <source>
        <dbReference type="SAM" id="Phobius"/>
    </source>
</evidence>
<comment type="caution">
    <text evidence="4">The sequence shown here is derived from an EMBL/GenBank/DDBJ whole genome shotgun (WGS) entry which is preliminary data.</text>
</comment>
<protein>
    <submittedName>
        <fullName evidence="4">GldG family protein</fullName>
    </submittedName>
</protein>
<proteinExistence type="predicted"/>
<keyword evidence="1" id="KW-0812">Transmembrane</keyword>
<reference evidence="4" key="1">
    <citation type="journal article" date="2021" name="PeerJ">
        <title>Extensive microbial diversity within the chicken gut microbiome revealed by metagenomics and culture.</title>
        <authorList>
            <person name="Gilroy R."/>
            <person name="Ravi A."/>
            <person name="Getino M."/>
            <person name="Pursley I."/>
            <person name="Horton D.L."/>
            <person name="Alikhan N.F."/>
            <person name="Baker D."/>
            <person name="Gharbi K."/>
            <person name="Hall N."/>
            <person name="Watson M."/>
            <person name="Adriaenssens E.M."/>
            <person name="Foster-Nyarko E."/>
            <person name="Jarju S."/>
            <person name="Secka A."/>
            <person name="Antonio M."/>
            <person name="Oren A."/>
            <person name="Chaudhuri R.R."/>
            <person name="La Ragione R."/>
            <person name="Hildebrand F."/>
            <person name="Pallen M.J."/>
        </authorList>
    </citation>
    <scope>NUCLEOTIDE SEQUENCE</scope>
    <source>
        <strain evidence="4">1282</strain>
    </source>
</reference>
<dbReference type="SUPFAM" id="SSF52317">
    <property type="entry name" value="Class I glutamine amidotransferase-like"/>
    <property type="match status" value="1"/>
</dbReference>
<accession>A0A9D1YCL7</accession>
<dbReference type="Pfam" id="PF23357">
    <property type="entry name" value="DUF7088"/>
    <property type="match status" value="1"/>
</dbReference>
<evidence type="ECO:0000313" key="4">
    <source>
        <dbReference type="EMBL" id="HIY26029.1"/>
    </source>
</evidence>
<feature type="transmembrane region" description="Helical" evidence="1">
    <location>
        <begin position="24"/>
        <end position="47"/>
    </location>
</feature>
<organism evidence="4 5">
    <name type="scientific">Candidatus Acutalibacter pullistercoris</name>
    <dbReference type="NCBI Taxonomy" id="2838418"/>
    <lineage>
        <taxon>Bacteria</taxon>
        <taxon>Bacillati</taxon>
        <taxon>Bacillota</taxon>
        <taxon>Clostridia</taxon>
        <taxon>Eubacteriales</taxon>
        <taxon>Acutalibacteraceae</taxon>
        <taxon>Acutalibacter</taxon>
    </lineage>
</organism>
<keyword evidence="1" id="KW-1133">Transmembrane helix</keyword>
<dbReference type="AlphaFoldDB" id="A0A9D1YCL7"/>
<feature type="transmembrane region" description="Helical" evidence="1">
    <location>
        <begin position="451"/>
        <end position="474"/>
    </location>
</feature>
<keyword evidence="1" id="KW-0472">Membrane</keyword>
<dbReference type="Proteomes" id="UP000823915">
    <property type="component" value="Unassembled WGS sequence"/>
</dbReference>
<evidence type="ECO:0000259" key="2">
    <source>
        <dbReference type="Pfam" id="PF09822"/>
    </source>
</evidence>